<accession>A0AAU1U168</accession>
<feature type="compositionally biased region" description="Pro residues" evidence="1">
    <location>
        <begin position="579"/>
        <end position="599"/>
    </location>
</feature>
<dbReference type="InterPro" id="IPR000157">
    <property type="entry name" value="TIR_dom"/>
</dbReference>
<feature type="region of interest" description="Disordered" evidence="1">
    <location>
        <begin position="1"/>
        <end position="21"/>
    </location>
</feature>
<gene>
    <name evidence="3" type="ORF">OHU69_08815</name>
</gene>
<dbReference type="Gene3D" id="3.40.50.10140">
    <property type="entry name" value="Toll/interleukin-1 receptor homology (TIR) domain"/>
    <property type="match status" value="1"/>
</dbReference>
<dbReference type="GO" id="GO:0007165">
    <property type="term" value="P:signal transduction"/>
    <property type="evidence" value="ECO:0007669"/>
    <property type="project" value="InterPro"/>
</dbReference>
<dbReference type="InterPro" id="IPR035897">
    <property type="entry name" value="Toll_tir_struct_dom_sf"/>
</dbReference>
<dbReference type="AlphaFoldDB" id="A0AAU1U168"/>
<evidence type="ECO:0000256" key="1">
    <source>
        <dbReference type="SAM" id="MobiDB-lite"/>
    </source>
</evidence>
<reference evidence="3" key="1">
    <citation type="submission" date="2022-10" db="EMBL/GenBank/DDBJ databases">
        <title>The complete genomes of actinobacterial strains from the NBC collection.</title>
        <authorList>
            <person name="Joergensen T.S."/>
            <person name="Alvarez Arevalo M."/>
            <person name="Sterndorff E.B."/>
            <person name="Faurdal D."/>
            <person name="Vuksanovic O."/>
            <person name="Mourched A.-S."/>
            <person name="Charusanti P."/>
            <person name="Shaw S."/>
            <person name="Blin K."/>
            <person name="Weber T."/>
        </authorList>
    </citation>
    <scope>NUCLEOTIDE SEQUENCE</scope>
    <source>
        <strain evidence="3">NBC_00119</strain>
    </source>
</reference>
<feature type="compositionally biased region" description="Low complexity" evidence="1">
    <location>
        <begin position="554"/>
        <end position="566"/>
    </location>
</feature>
<proteinExistence type="predicted"/>
<dbReference type="SUPFAM" id="SSF52200">
    <property type="entry name" value="Toll/Interleukin receptor TIR domain"/>
    <property type="match status" value="1"/>
</dbReference>
<dbReference type="EMBL" id="CP108195">
    <property type="protein sequence ID" value="WTS11159.1"/>
    <property type="molecule type" value="Genomic_DNA"/>
</dbReference>
<name>A0AAU1U168_9ACTN</name>
<dbReference type="Gene3D" id="3.40.50.300">
    <property type="entry name" value="P-loop containing nucleotide triphosphate hydrolases"/>
    <property type="match status" value="1"/>
</dbReference>
<dbReference type="Pfam" id="PF13676">
    <property type="entry name" value="TIR_2"/>
    <property type="match status" value="1"/>
</dbReference>
<evidence type="ECO:0000259" key="2">
    <source>
        <dbReference type="PROSITE" id="PS50104"/>
    </source>
</evidence>
<dbReference type="SUPFAM" id="SSF52540">
    <property type="entry name" value="P-loop containing nucleoside triphosphate hydrolases"/>
    <property type="match status" value="1"/>
</dbReference>
<keyword evidence="3" id="KW-0675">Receptor</keyword>
<feature type="region of interest" description="Disordered" evidence="1">
    <location>
        <begin position="550"/>
        <end position="643"/>
    </location>
</feature>
<feature type="domain" description="TIR" evidence="2">
    <location>
        <begin position="360"/>
        <end position="525"/>
    </location>
</feature>
<dbReference type="InterPro" id="IPR027417">
    <property type="entry name" value="P-loop_NTPase"/>
</dbReference>
<protein>
    <submittedName>
        <fullName evidence="3">Toll/interleukin-1 receptor domain-containing protein</fullName>
    </submittedName>
</protein>
<feature type="compositionally biased region" description="Low complexity" evidence="1">
    <location>
        <begin position="625"/>
        <end position="635"/>
    </location>
</feature>
<sequence length="748" mass="82914">MTGSRRSATDPPPISNLPVQATPFVGRDEEIAAIQDLFEDHRAVLLHDPADRQHGYGKSEAAITYCHRYRMRYRVAWWFNCSHESDPHRLRRLIERGTDELHTRYREVLRVTDIPERPDDKWLLLYDNVADPDRIQGLLPAGDARILVTSRPPGAAWDEAARLPVGDLDPPEVASLFRQLAEIRQPVAEDLARTFAGHPRQIIAVAEQIRRGTPPAACVTLADAVRLAPAPTRPAPPQPSGHVRMSAQDRETLIDTLLSSPVCRDLPSYRAWIEAIDRRAAVSSGLPSETETIRTRVVGLVSIALSRDAPDVLLALAKAFEDRAGRHEAQLVRALIGPAAANWNENKEPIRAVLPPRPADAPFFFTSYANREDDQDHVAEFHEQLEQELRIKRGRNVTSTGFLDRRSLQLGLTWREPMVEAIRSTRLLVALITADYFESEWCRREWAVMTERARRAGRSLGDEPVAILPLFWVKPRGPLPKDLAAIQYSSPALFGGSKAPDNLIDLLREDKKKAAAFIRRLADTMIDAADRDLPALDADAVRDIPLAFGEWDTGDTSLSGSTTGSDLGTGGAQPHPDPEPQPQPQPQPTPTPEPDPAPPEQAEHTPAPSLVPDPRVSPDRPEPAVRPTEPPAVTAPTPPAASDKTRLIEALTTGPLREPTRYTPWVEAVLRDVDQDHHPAVTQFVDPLRRRVHLLVNFAYDQTTPDLFRAMARALTLVDPGGATAPDETVTAVHRLVDRIVAAWPHHT</sequence>
<evidence type="ECO:0000313" key="3">
    <source>
        <dbReference type="EMBL" id="WTS11159.1"/>
    </source>
</evidence>
<dbReference type="PROSITE" id="PS50104">
    <property type="entry name" value="TIR"/>
    <property type="match status" value="1"/>
</dbReference>
<organism evidence="3">
    <name type="scientific">Streptomyces sp. NBC_00119</name>
    <dbReference type="NCBI Taxonomy" id="2975659"/>
    <lineage>
        <taxon>Bacteria</taxon>
        <taxon>Bacillati</taxon>
        <taxon>Actinomycetota</taxon>
        <taxon>Actinomycetes</taxon>
        <taxon>Kitasatosporales</taxon>
        <taxon>Streptomycetaceae</taxon>
        <taxon>Streptomyces</taxon>
    </lineage>
</organism>